<dbReference type="EMBL" id="CP120988">
    <property type="protein sequence ID" value="WLQ57258.1"/>
    <property type="molecule type" value="Genomic_DNA"/>
</dbReference>
<organism evidence="3 4">
    <name type="scientific">Streptomyces poriferorum</name>
    <dbReference type="NCBI Taxonomy" id="2798799"/>
    <lineage>
        <taxon>Bacteria</taxon>
        <taxon>Bacillati</taxon>
        <taxon>Actinomycetota</taxon>
        <taxon>Actinomycetes</taxon>
        <taxon>Kitasatosporales</taxon>
        <taxon>Streptomycetaceae</taxon>
        <taxon>Streptomyces</taxon>
    </lineage>
</organism>
<evidence type="ECO:0000256" key="2">
    <source>
        <dbReference type="SAM" id="SignalP"/>
    </source>
</evidence>
<feature type="region of interest" description="Disordered" evidence="1">
    <location>
        <begin position="69"/>
        <end position="90"/>
    </location>
</feature>
<evidence type="ECO:0000313" key="3">
    <source>
        <dbReference type="EMBL" id="WLQ57258.1"/>
    </source>
</evidence>
<dbReference type="InterPro" id="IPR046248">
    <property type="entry name" value="DUF6281"/>
</dbReference>
<reference evidence="3 4" key="1">
    <citation type="submission" date="2023-03" db="EMBL/GenBank/DDBJ databases">
        <title>Isolation and description of six Streptomyces strains from soil environments, able to metabolize different microbial glucans.</title>
        <authorList>
            <person name="Widen T."/>
            <person name="Larsbrink J."/>
        </authorList>
    </citation>
    <scope>NUCLEOTIDE SEQUENCE [LARGE SCALE GENOMIC DNA]</scope>
    <source>
        <strain evidence="3 4">Alt2</strain>
    </source>
</reference>
<dbReference type="Proteomes" id="UP001235744">
    <property type="component" value="Chromosome"/>
</dbReference>
<feature type="chain" id="PRO_5045662718" evidence="2">
    <location>
        <begin position="25"/>
        <end position="135"/>
    </location>
</feature>
<keyword evidence="4" id="KW-1185">Reference proteome</keyword>
<gene>
    <name evidence="3" type="ORF">P8A19_18185</name>
</gene>
<accession>A0ABY9IPI8</accession>
<dbReference type="Pfam" id="PF19797">
    <property type="entry name" value="DUF6281"/>
    <property type="match status" value="1"/>
</dbReference>
<evidence type="ECO:0000256" key="1">
    <source>
        <dbReference type="SAM" id="MobiDB-lite"/>
    </source>
</evidence>
<proteinExistence type="predicted"/>
<feature type="signal peptide" evidence="2">
    <location>
        <begin position="1"/>
        <end position="24"/>
    </location>
</feature>
<dbReference type="PROSITE" id="PS51257">
    <property type="entry name" value="PROKAR_LIPOPROTEIN"/>
    <property type="match status" value="1"/>
</dbReference>
<sequence length="135" mass="13487">MNWTRRSAGLLVAAAMVMSVAACTADGGGGGGEAGGGSDAGLYTYKDQTYLDMGNVEFTVGKKLGVAHSTTGDDAGGAGENEEPAATEAGTAYEVDGISPEVAIAIGDTPKTATLFSVRSGKEIPPEVQKLIDGS</sequence>
<name>A0ABY9IPI8_9ACTN</name>
<dbReference type="RefSeq" id="WP_306071145.1">
    <property type="nucleotide sequence ID" value="NZ_CP120988.1"/>
</dbReference>
<keyword evidence="2" id="KW-0732">Signal</keyword>
<protein>
    <submittedName>
        <fullName evidence="3">DUF6281 family protein</fullName>
    </submittedName>
</protein>
<evidence type="ECO:0000313" key="4">
    <source>
        <dbReference type="Proteomes" id="UP001235744"/>
    </source>
</evidence>